<evidence type="ECO:0000256" key="5">
    <source>
        <dbReference type="ARBA" id="ARBA00023186"/>
    </source>
</evidence>
<accession>A0A1F7F0E8</accession>
<dbReference type="Pfam" id="PF02561">
    <property type="entry name" value="FliS"/>
    <property type="match status" value="1"/>
</dbReference>
<dbReference type="InterPro" id="IPR003713">
    <property type="entry name" value="FliS"/>
</dbReference>
<dbReference type="GO" id="GO:0071973">
    <property type="term" value="P:bacterial-type flagellum-dependent cell motility"/>
    <property type="evidence" value="ECO:0007669"/>
    <property type="project" value="TreeGrafter"/>
</dbReference>
<comment type="subcellular location">
    <subcellularLocation>
        <location evidence="1">Cytoplasm</location>
        <location evidence="1">Cytosol</location>
    </subcellularLocation>
</comment>
<name>A0A1F7F0E8_UNCRA</name>
<dbReference type="EMBL" id="MFYX01000155">
    <property type="protein sequence ID" value="OGK00082.1"/>
    <property type="molecule type" value="Genomic_DNA"/>
</dbReference>
<evidence type="ECO:0000256" key="1">
    <source>
        <dbReference type="ARBA" id="ARBA00004514"/>
    </source>
</evidence>
<dbReference type="Gene3D" id="1.20.120.340">
    <property type="entry name" value="Flagellar protein FliS"/>
    <property type="match status" value="1"/>
</dbReference>
<evidence type="ECO:0000313" key="6">
    <source>
        <dbReference type="EMBL" id="OGK00082.1"/>
    </source>
</evidence>
<reference evidence="6 7" key="1">
    <citation type="journal article" date="2016" name="Nat. Commun.">
        <title>Thousands of microbial genomes shed light on interconnected biogeochemical processes in an aquifer system.</title>
        <authorList>
            <person name="Anantharaman K."/>
            <person name="Brown C.T."/>
            <person name="Hug L.A."/>
            <person name="Sharon I."/>
            <person name="Castelle C.J."/>
            <person name="Probst A.J."/>
            <person name="Thomas B.C."/>
            <person name="Singh A."/>
            <person name="Wilkins M.J."/>
            <person name="Karaoz U."/>
            <person name="Brodie E.L."/>
            <person name="Williams K.H."/>
            <person name="Hubbard S.S."/>
            <person name="Banfield J.F."/>
        </authorList>
    </citation>
    <scope>NUCLEOTIDE SEQUENCE [LARGE SCALE GENOMIC DNA]</scope>
</reference>
<proteinExistence type="inferred from homology"/>
<dbReference type="GO" id="GO:0044780">
    <property type="term" value="P:bacterial-type flagellum assembly"/>
    <property type="evidence" value="ECO:0007669"/>
    <property type="project" value="InterPro"/>
</dbReference>
<dbReference type="PANTHER" id="PTHR34773">
    <property type="entry name" value="FLAGELLAR SECRETION CHAPERONE FLIS"/>
    <property type="match status" value="1"/>
</dbReference>
<evidence type="ECO:0000256" key="2">
    <source>
        <dbReference type="ARBA" id="ARBA00008787"/>
    </source>
</evidence>
<dbReference type="SUPFAM" id="SSF101116">
    <property type="entry name" value="Flagellar export chaperone FliS"/>
    <property type="match status" value="1"/>
</dbReference>
<protein>
    <recommendedName>
        <fullName evidence="8">Flagellar export chaperone FliS</fullName>
    </recommendedName>
</protein>
<evidence type="ECO:0000313" key="7">
    <source>
        <dbReference type="Proteomes" id="UP000179243"/>
    </source>
</evidence>
<evidence type="ECO:0008006" key="8">
    <source>
        <dbReference type="Google" id="ProtNLM"/>
    </source>
</evidence>
<keyword evidence="4" id="KW-1005">Bacterial flagellum biogenesis</keyword>
<evidence type="ECO:0000256" key="3">
    <source>
        <dbReference type="ARBA" id="ARBA00022490"/>
    </source>
</evidence>
<dbReference type="InterPro" id="IPR036584">
    <property type="entry name" value="FliS_sf"/>
</dbReference>
<keyword evidence="5" id="KW-0143">Chaperone</keyword>
<dbReference type="PANTHER" id="PTHR34773:SF1">
    <property type="entry name" value="FLAGELLAR SECRETION CHAPERONE FLIS"/>
    <property type="match status" value="1"/>
</dbReference>
<gene>
    <name evidence="6" type="ORF">A2519_22405</name>
</gene>
<comment type="similarity">
    <text evidence="2">Belongs to the FliS family.</text>
</comment>
<dbReference type="GO" id="GO:0005829">
    <property type="term" value="C:cytosol"/>
    <property type="evidence" value="ECO:0007669"/>
    <property type="project" value="UniProtKB-SubCell"/>
</dbReference>
<dbReference type="AlphaFoldDB" id="A0A1F7F0E8"/>
<dbReference type="Proteomes" id="UP000179243">
    <property type="component" value="Unassembled WGS sequence"/>
</dbReference>
<comment type="caution">
    <text evidence="6">The sequence shown here is derived from an EMBL/GenBank/DDBJ whole genome shotgun (WGS) entry which is preliminary data.</text>
</comment>
<keyword evidence="3" id="KW-0963">Cytoplasm</keyword>
<organism evidence="6 7">
    <name type="scientific">Candidatus Raymondbacteria bacterium RIFOXYD12_FULL_49_13</name>
    <dbReference type="NCBI Taxonomy" id="1817890"/>
    <lineage>
        <taxon>Bacteria</taxon>
        <taxon>Raymondiibacteriota</taxon>
    </lineage>
</organism>
<evidence type="ECO:0000256" key="4">
    <source>
        <dbReference type="ARBA" id="ARBA00022795"/>
    </source>
</evidence>
<sequence>MAQEKKIDLYKKVAITSAGKLPSIVLLVDRAVILLKEAREDDEKRQANIIKTQNILAQLERALDFDAGDVAGSLFFIYDYLFAELNNRDDQALDTATKMLGELQETFKKIGKKEK</sequence>